<feature type="domain" description="Retrotransposon gag" evidence="1">
    <location>
        <begin position="3"/>
        <end position="62"/>
    </location>
</feature>
<organism evidence="2 3">
    <name type="scientific">Trifolium medium</name>
    <dbReference type="NCBI Taxonomy" id="97028"/>
    <lineage>
        <taxon>Eukaryota</taxon>
        <taxon>Viridiplantae</taxon>
        <taxon>Streptophyta</taxon>
        <taxon>Embryophyta</taxon>
        <taxon>Tracheophyta</taxon>
        <taxon>Spermatophyta</taxon>
        <taxon>Magnoliopsida</taxon>
        <taxon>eudicotyledons</taxon>
        <taxon>Gunneridae</taxon>
        <taxon>Pentapetalae</taxon>
        <taxon>rosids</taxon>
        <taxon>fabids</taxon>
        <taxon>Fabales</taxon>
        <taxon>Fabaceae</taxon>
        <taxon>Papilionoideae</taxon>
        <taxon>50 kb inversion clade</taxon>
        <taxon>NPAAA clade</taxon>
        <taxon>Hologalegina</taxon>
        <taxon>IRL clade</taxon>
        <taxon>Trifolieae</taxon>
        <taxon>Trifolium</taxon>
    </lineage>
</organism>
<protein>
    <recommendedName>
        <fullName evidence="1">Retrotransposon gag domain-containing protein</fullName>
    </recommendedName>
</protein>
<dbReference type="Proteomes" id="UP000265520">
    <property type="component" value="Unassembled WGS sequence"/>
</dbReference>
<reference evidence="2 3" key="1">
    <citation type="journal article" date="2018" name="Front. Plant Sci.">
        <title>Red Clover (Trifolium pratense) and Zigzag Clover (T. medium) - A Picture of Genomic Similarities and Differences.</title>
        <authorList>
            <person name="Dluhosova J."/>
            <person name="Istvanek J."/>
            <person name="Nedelnik J."/>
            <person name="Repkova J."/>
        </authorList>
    </citation>
    <scope>NUCLEOTIDE SEQUENCE [LARGE SCALE GENOMIC DNA]</scope>
    <source>
        <strain evidence="3">cv. 10/8</strain>
        <tissue evidence="2">Leaf</tissue>
    </source>
</reference>
<dbReference type="EMBL" id="LXQA011188789">
    <property type="protein sequence ID" value="MCI88279.1"/>
    <property type="molecule type" value="Genomic_DNA"/>
</dbReference>
<evidence type="ECO:0000259" key="1">
    <source>
        <dbReference type="Pfam" id="PF03732"/>
    </source>
</evidence>
<evidence type="ECO:0000313" key="3">
    <source>
        <dbReference type="Proteomes" id="UP000265520"/>
    </source>
</evidence>
<sequence>MGQYVPDSFTFQMGCELGELKQGRSTVAEYTQWFNELIRYSLDTNGVLCEKTKMNKYRYGLRGD</sequence>
<dbReference type="Pfam" id="PF03732">
    <property type="entry name" value="Retrotrans_gag"/>
    <property type="match status" value="1"/>
</dbReference>
<accession>A0A392VLL5</accession>
<name>A0A392VLL5_9FABA</name>
<dbReference type="AlphaFoldDB" id="A0A392VLL5"/>
<evidence type="ECO:0000313" key="2">
    <source>
        <dbReference type="EMBL" id="MCI88279.1"/>
    </source>
</evidence>
<dbReference type="InterPro" id="IPR005162">
    <property type="entry name" value="Retrotrans_gag_dom"/>
</dbReference>
<keyword evidence="3" id="KW-1185">Reference proteome</keyword>
<feature type="non-terminal residue" evidence="2">
    <location>
        <position position="64"/>
    </location>
</feature>
<proteinExistence type="predicted"/>
<comment type="caution">
    <text evidence="2">The sequence shown here is derived from an EMBL/GenBank/DDBJ whole genome shotgun (WGS) entry which is preliminary data.</text>
</comment>